<sequence length="89" mass="10391">MLPRVKMYGFTWYTKADGTHWQLIPLCLVSKNEHKKAAAILSQLRYRMTSISSNIVDWVNWCTRSDMENGSIDLCKPFQRNCIILEAPR</sequence>
<comment type="caution">
    <text evidence="1">The sequence shown here is derived from an EMBL/GenBank/DDBJ whole genome shotgun (WGS) entry which is preliminary data.</text>
</comment>
<keyword evidence="2" id="KW-1185">Reference proteome</keyword>
<gene>
    <name evidence="1" type="ORF">CEXT_542041</name>
</gene>
<dbReference type="AlphaFoldDB" id="A0AAV4PC57"/>
<evidence type="ECO:0000313" key="2">
    <source>
        <dbReference type="Proteomes" id="UP001054945"/>
    </source>
</evidence>
<evidence type="ECO:0000313" key="1">
    <source>
        <dbReference type="EMBL" id="GIX94982.1"/>
    </source>
</evidence>
<organism evidence="1 2">
    <name type="scientific">Caerostris extrusa</name>
    <name type="common">Bark spider</name>
    <name type="synonym">Caerostris bankana</name>
    <dbReference type="NCBI Taxonomy" id="172846"/>
    <lineage>
        <taxon>Eukaryota</taxon>
        <taxon>Metazoa</taxon>
        <taxon>Ecdysozoa</taxon>
        <taxon>Arthropoda</taxon>
        <taxon>Chelicerata</taxon>
        <taxon>Arachnida</taxon>
        <taxon>Araneae</taxon>
        <taxon>Araneomorphae</taxon>
        <taxon>Entelegynae</taxon>
        <taxon>Araneoidea</taxon>
        <taxon>Araneidae</taxon>
        <taxon>Caerostris</taxon>
    </lineage>
</organism>
<protein>
    <submittedName>
        <fullName evidence="1">Uncharacterized protein</fullName>
    </submittedName>
</protein>
<reference evidence="1 2" key="1">
    <citation type="submission" date="2021-06" db="EMBL/GenBank/DDBJ databases">
        <title>Caerostris extrusa draft genome.</title>
        <authorList>
            <person name="Kono N."/>
            <person name="Arakawa K."/>
        </authorList>
    </citation>
    <scope>NUCLEOTIDE SEQUENCE [LARGE SCALE GENOMIC DNA]</scope>
</reference>
<accession>A0AAV4PC57</accession>
<name>A0AAV4PC57_CAEEX</name>
<dbReference type="Proteomes" id="UP001054945">
    <property type="component" value="Unassembled WGS sequence"/>
</dbReference>
<proteinExistence type="predicted"/>
<dbReference type="EMBL" id="BPLR01004462">
    <property type="protein sequence ID" value="GIX94982.1"/>
    <property type="molecule type" value="Genomic_DNA"/>
</dbReference>